<organism evidence="2 3">
    <name type="scientific">Exophiala sideris</name>
    <dbReference type="NCBI Taxonomy" id="1016849"/>
    <lineage>
        <taxon>Eukaryota</taxon>
        <taxon>Fungi</taxon>
        <taxon>Dikarya</taxon>
        <taxon>Ascomycota</taxon>
        <taxon>Pezizomycotina</taxon>
        <taxon>Eurotiomycetes</taxon>
        <taxon>Chaetothyriomycetidae</taxon>
        <taxon>Chaetothyriales</taxon>
        <taxon>Herpotrichiellaceae</taxon>
        <taxon>Exophiala</taxon>
    </lineage>
</organism>
<dbReference type="PANTHER" id="PTHR38795">
    <property type="entry name" value="DUF6604 DOMAIN-CONTAINING PROTEIN"/>
    <property type="match status" value="1"/>
</dbReference>
<feature type="domain" description="DUF6604" evidence="1">
    <location>
        <begin position="11"/>
        <end position="295"/>
    </location>
</feature>
<evidence type="ECO:0000313" key="3">
    <source>
        <dbReference type="Proteomes" id="UP000053599"/>
    </source>
</evidence>
<dbReference type="EMBL" id="KN846952">
    <property type="protein sequence ID" value="KIV82571.1"/>
    <property type="molecule type" value="Genomic_DNA"/>
</dbReference>
<dbReference type="PANTHER" id="PTHR38795:SF1">
    <property type="entry name" value="DUF6604 DOMAIN-CONTAINING PROTEIN"/>
    <property type="match status" value="1"/>
</dbReference>
<dbReference type="Proteomes" id="UP000053599">
    <property type="component" value="Unassembled WGS sequence"/>
</dbReference>
<dbReference type="Pfam" id="PF20253">
    <property type="entry name" value="DUF6604"/>
    <property type="match status" value="1"/>
</dbReference>
<dbReference type="HOGENOM" id="CLU_008976_0_0_1"/>
<gene>
    <name evidence="2" type="ORF">PV11_04672</name>
</gene>
<accession>A0A0D1X4P4</accession>
<protein>
    <recommendedName>
        <fullName evidence="1">DUF6604 domain-containing protein</fullName>
    </recommendedName>
</protein>
<evidence type="ECO:0000313" key="2">
    <source>
        <dbReference type="EMBL" id="KIV82571.1"/>
    </source>
</evidence>
<sequence>MLPEYLTTSYRRSKQDTDYLATWLATTAKQCGFIIESRQPALPSTDEYQKLKGRARTLARRAAQEDGGSTTNVGQDTGMRKQIYTVAIKEFVPMARRVAACVKPVIKVPKRFANVLERAISMRKQISAAVINGQDPTIPRNAEAQCSDSQHSYFVNILEQVRDVLGIGVPVDPETDAMGQGSCNTNSKPETDFVNIFECLDIEEPLEEPEDQDKAPAGKTKQPPQALSLVYKTETISDFYESSFAFSCLLRDLKQMRDTVKQTWIGFKNNKYDVVTAALTANTAMELARRLEEDMDGFAAHGGPAIFLEAFHLTGWGQLWAMSGMSKLSGKEIEAAGYELDTDLFWSTYKQLEWYVDTFAENSDADRKRLIVYTSPGQHGSYEPLRDRSKLSPSEKIQEDHFLLGDILPDLSIWALLRRGMGIPGDDELTRGFCQVSETGKLPLWFVFASQIFLDVHHILREEVERGYEILFVVSRRLAKSIIDNFKYQEEVLHQELPSHIDTGFAGLLKYIEAHSQLDPIDDFRTRFVDHMPQLSVLNVEKNHMLKMHPILCGLKVFTIRAKYRELSLQLANSQPHILACAHLHNALYREGLVYDQWKDMTYFMTSQDRDCLFAGNPPTEAIDYHSRYSLAVLGHSASNYARNRRTPANIAMSATGSRNIKPQTPLLDMFVDRYCEDKTTNLRPQDIIQILGVSRWASTVLTKKQAENWPSAPLANGRDMQVHMLVPKSAKNPLGDQSTLNQKSSVSELLRNLRGSLYAENISMSFDYLLLHHHSTRLLHTINNETGDLVRNLLGRTFTGRRAPLELVACILAYASAPSRGARNVGLPDSGLGYRAVAGQLLTSAAQQMKKVMGETSQGEEHKRGEAVAAFMNFINRIDYVMDLVEPWFTGVLKV</sequence>
<dbReference type="STRING" id="1016849.A0A0D1X4P4"/>
<reference evidence="2 3" key="1">
    <citation type="submission" date="2015-01" db="EMBL/GenBank/DDBJ databases">
        <title>The Genome Sequence of Exophiala sideris CBS121828.</title>
        <authorList>
            <consortium name="The Broad Institute Genomics Platform"/>
            <person name="Cuomo C."/>
            <person name="de Hoog S."/>
            <person name="Gorbushina A."/>
            <person name="Stielow B."/>
            <person name="Teixiera M."/>
            <person name="Abouelleil A."/>
            <person name="Chapman S.B."/>
            <person name="Priest M."/>
            <person name="Young S.K."/>
            <person name="Wortman J."/>
            <person name="Nusbaum C."/>
            <person name="Birren B."/>
        </authorList>
    </citation>
    <scope>NUCLEOTIDE SEQUENCE [LARGE SCALE GENOMIC DNA]</scope>
    <source>
        <strain evidence="2 3">CBS 121828</strain>
    </source>
</reference>
<proteinExistence type="predicted"/>
<dbReference type="AlphaFoldDB" id="A0A0D1X4P4"/>
<name>A0A0D1X4P4_9EURO</name>
<dbReference type="OrthoDB" id="4150776at2759"/>
<dbReference type="InterPro" id="IPR046539">
    <property type="entry name" value="DUF6604"/>
</dbReference>
<evidence type="ECO:0000259" key="1">
    <source>
        <dbReference type="Pfam" id="PF20253"/>
    </source>
</evidence>